<evidence type="ECO:0000256" key="1">
    <source>
        <dbReference type="SAM" id="MobiDB-lite"/>
    </source>
</evidence>
<gene>
    <name evidence="2" type="ORF">RRG08_018842</name>
</gene>
<name>A0AAE1B7R6_9GAST</name>
<protein>
    <submittedName>
        <fullName evidence="2">Uncharacterized protein</fullName>
    </submittedName>
</protein>
<reference evidence="2" key="1">
    <citation type="journal article" date="2023" name="G3 (Bethesda)">
        <title>A reference genome for the long-term kleptoplast-retaining sea slug Elysia crispata morphotype clarki.</title>
        <authorList>
            <person name="Eastman K.E."/>
            <person name="Pendleton A.L."/>
            <person name="Shaikh M.A."/>
            <person name="Suttiyut T."/>
            <person name="Ogas R."/>
            <person name="Tomko P."/>
            <person name="Gavelis G."/>
            <person name="Widhalm J.R."/>
            <person name="Wisecaver J.H."/>
        </authorList>
    </citation>
    <scope>NUCLEOTIDE SEQUENCE</scope>
    <source>
        <strain evidence="2">ECLA1</strain>
    </source>
</reference>
<evidence type="ECO:0000313" key="2">
    <source>
        <dbReference type="EMBL" id="KAK3800232.1"/>
    </source>
</evidence>
<organism evidence="2 3">
    <name type="scientific">Elysia crispata</name>
    <name type="common">lettuce slug</name>
    <dbReference type="NCBI Taxonomy" id="231223"/>
    <lineage>
        <taxon>Eukaryota</taxon>
        <taxon>Metazoa</taxon>
        <taxon>Spiralia</taxon>
        <taxon>Lophotrochozoa</taxon>
        <taxon>Mollusca</taxon>
        <taxon>Gastropoda</taxon>
        <taxon>Heterobranchia</taxon>
        <taxon>Euthyneura</taxon>
        <taxon>Panpulmonata</taxon>
        <taxon>Sacoglossa</taxon>
        <taxon>Placobranchoidea</taxon>
        <taxon>Plakobranchidae</taxon>
        <taxon>Elysia</taxon>
    </lineage>
</organism>
<sequence>VLFSNTSNEDIAPDQVDIRIEAASCGQHGQSNAYDKPTKPRCPLS</sequence>
<evidence type="ECO:0000313" key="3">
    <source>
        <dbReference type="Proteomes" id="UP001283361"/>
    </source>
</evidence>
<feature type="region of interest" description="Disordered" evidence="1">
    <location>
        <begin position="25"/>
        <end position="45"/>
    </location>
</feature>
<proteinExistence type="predicted"/>
<dbReference type="AlphaFoldDB" id="A0AAE1B7R6"/>
<comment type="caution">
    <text evidence="2">The sequence shown here is derived from an EMBL/GenBank/DDBJ whole genome shotgun (WGS) entry which is preliminary data.</text>
</comment>
<feature type="non-terminal residue" evidence="2">
    <location>
        <position position="1"/>
    </location>
</feature>
<keyword evidence="3" id="KW-1185">Reference proteome</keyword>
<accession>A0AAE1B7R6</accession>
<dbReference type="Proteomes" id="UP001283361">
    <property type="component" value="Unassembled WGS sequence"/>
</dbReference>
<dbReference type="EMBL" id="JAWDGP010000471">
    <property type="protein sequence ID" value="KAK3800232.1"/>
    <property type="molecule type" value="Genomic_DNA"/>
</dbReference>